<dbReference type="Pfam" id="PF16747">
    <property type="entry name" value="Adhesin_E"/>
    <property type="match status" value="1"/>
</dbReference>
<protein>
    <recommendedName>
        <fullName evidence="2">Surface-adhesin protein E-like domain-containing protein</fullName>
    </recommendedName>
</protein>
<dbReference type="RefSeq" id="WP_160553874.1">
    <property type="nucleotide sequence ID" value="NZ_CP047650.1"/>
</dbReference>
<gene>
    <name evidence="3" type="ORF">GT347_20020</name>
</gene>
<dbReference type="InterPro" id="IPR031939">
    <property type="entry name" value="Adhesin_E-like"/>
</dbReference>
<dbReference type="AlphaFoldDB" id="A0A857JA20"/>
<sequence>MALPHSRASVPDVADGRGVRPSSGRKAGRLSCPATIHVPSGTASRTIMMRLTAAIALALAPALAASQAAAQDWFTIYGYPELPETDVIQISPGISSWQDQVAVEVRTTRKAMRTGYGGVPYRSYQGLAAVDCNSRKGWFLTLSFYTQPAWQGTVSKTVTFKPEEAPMIFSEIPGAPAVKLITAACAAVR</sequence>
<proteinExistence type="predicted"/>
<evidence type="ECO:0000256" key="1">
    <source>
        <dbReference type="SAM" id="MobiDB-lite"/>
    </source>
</evidence>
<reference evidence="3 4" key="1">
    <citation type="submission" date="2020-01" db="EMBL/GenBank/DDBJ databases">
        <title>Genome sequencing of strain KACC 21265.</title>
        <authorList>
            <person name="Heo J."/>
            <person name="Kim S.-J."/>
            <person name="Kim J.-S."/>
            <person name="Hong S.-B."/>
            <person name="Kwon S.-W."/>
        </authorList>
    </citation>
    <scope>NUCLEOTIDE SEQUENCE [LARGE SCALE GENOMIC DNA]</scope>
    <source>
        <strain evidence="3 4">KACC 21265</strain>
    </source>
</reference>
<accession>A0A857JA20</accession>
<dbReference type="EMBL" id="CP047650">
    <property type="protein sequence ID" value="QHJ00064.1"/>
    <property type="molecule type" value="Genomic_DNA"/>
</dbReference>
<feature type="domain" description="Surface-adhesin protein E-like" evidence="2">
    <location>
        <begin position="94"/>
        <end position="186"/>
    </location>
</feature>
<keyword evidence="4" id="KW-1185">Reference proteome</keyword>
<organism evidence="3 4">
    <name type="scientific">Xylophilus rhododendri</name>
    <dbReference type="NCBI Taxonomy" id="2697032"/>
    <lineage>
        <taxon>Bacteria</taxon>
        <taxon>Pseudomonadati</taxon>
        <taxon>Pseudomonadota</taxon>
        <taxon>Betaproteobacteria</taxon>
        <taxon>Burkholderiales</taxon>
        <taxon>Xylophilus</taxon>
    </lineage>
</organism>
<dbReference type="KEGG" id="xyk:GT347_20020"/>
<evidence type="ECO:0000313" key="4">
    <source>
        <dbReference type="Proteomes" id="UP000464787"/>
    </source>
</evidence>
<name>A0A857JA20_9BURK</name>
<feature type="region of interest" description="Disordered" evidence="1">
    <location>
        <begin position="1"/>
        <end position="30"/>
    </location>
</feature>
<dbReference type="Proteomes" id="UP000464787">
    <property type="component" value="Chromosome"/>
</dbReference>
<evidence type="ECO:0000259" key="2">
    <source>
        <dbReference type="Pfam" id="PF16747"/>
    </source>
</evidence>
<evidence type="ECO:0000313" key="3">
    <source>
        <dbReference type="EMBL" id="QHJ00064.1"/>
    </source>
</evidence>